<reference evidence="1" key="1">
    <citation type="journal article" date="2015" name="Nature">
        <title>Complex archaea that bridge the gap between prokaryotes and eukaryotes.</title>
        <authorList>
            <person name="Spang A."/>
            <person name="Saw J.H."/>
            <person name="Jorgensen S.L."/>
            <person name="Zaremba-Niedzwiedzka K."/>
            <person name="Martijn J."/>
            <person name="Lind A.E."/>
            <person name="van Eijk R."/>
            <person name="Schleper C."/>
            <person name="Guy L."/>
            <person name="Ettema T.J."/>
        </authorList>
    </citation>
    <scope>NUCLEOTIDE SEQUENCE</scope>
</reference>
<dbReference type="EMBL" id="LAZR01027783">
    <property type="protein sequence ID" value="KKL64632.1"/>
    <property type="molecule type" value="Genomic_DNA"/>
</dbReference>
<protein>
    <submittedName>
        <fullName evidence="1">Uncharacterized protein</fullName>
    </submittedName>
</protein>
<evidence type="ECO:0000313" key="1">
    <source>
        <dbReference type="EMBL" id="KKL64632.1"/>
    </source>
</evidence>
<sequence>MMENIHKSQKKYLMESLRIEITWNDSYTTKTNYPTVQYPILLNQIYNFPEKYRGITRVRVIKKKRL</sequence>
<accession>A0A0F9GNA6</accession>
<comment type="caution">
    <text evidence="1">The sequence shown here is derived from an EMBL/GenBank/DDBJ whole genome shotgun (WGS) entry which is preliminary data.</text>
</comment>
<name>A0A0F9GNA6_9ZZZZ</name>
<organism evidence="1">
    <name type="scientific">marine sediment metagenome</name>
    <dbReference type="NCBI Taxonomy" id="412755"/>
    <lineage>
        <taxon>unclassified sequences</taxon>
        <taxon>metagenomes</taxon>
        <taxon>ecological metagenomes</taxon>
    </lineage>
</organism>
<dbReference type="AlphaFoldDB" id="A0A0F9GNA6"/>
<proteinExistence type="predicted"/>
<gene>
    <name evidence="1" type="ORF">LCGC14_2163040</name>
</gene>